<comment type="caution">
    <text evidence="2">The sequence shown here is derived from an EMBL/GenBank/DDBJ whole genome shotgun (WGS) entry which is preliminary data.</text>
</comment>
<protein>
    <submittedName>
        <fullName evidence="2">DUF861 domain-containing protein</fullName>
    </submittedName>
</protein>
<evidence type="ECO:0000313" key="3">
    <source>
        <dbReference type="Proteomes" id="UP000295511"/>
    </source>
</evidence>
<dbReference type="EMBL" id="SMRU01000016">
    <property type="protein sequence ID" value="TDF94216.1"/>
    <property type="molecule type" value="Genomic_DNA"/>
</dbReference>
<evidence type="ECO:0000259" key="1">
    <source>
        <dbReference type="Pfam" id="PF05899"/>
    </source>
</evidence>
<dbReference type="AlphaFoldDB" id="A0A4R5KG05"/>
<dbReference type="InterPro" id="IPR011051">
    <property type="entry name" value="RmlC_Cupin_sf"/>
</dbReference>
<dbReference type="InterPro" id="IPR014710">
    <property type="entry name" value="RmlC-like_jellyroll"/>
</dbReference>
<sequence length="117" mass="13043">MSTPTSELEFTIHEAFNPAKYEPFELGQVQWVRRPGDGNRPALSAGFWHVTPEEAPAPFELLIEADETIHIIEGHLHIEVIGGDSFDLQPGSAASFNKGARTRWTVVEATTEFFVYS</sequence>
<dbReference type="Gene3D" id="2.60.120.10">
    <property type="entry name" value="Jelly Rolls"/>
    <property type="match status" value="1"/>
</dbReference>
<name>A0A4R5KG05_9MICC</name>
<proteinExistence type="predicted"/>
<dbReference type="InterPro" id="IPR008579">
    <property type="entry name" value="UGlyAH_Cupin_dom"/>
</dbReference>
<reference evidence="2 3" key="1">
    <citation type="submission" date="2019-03" db="EMBL/GenBank/DDBJ databases">
        <title>Whole genome sequence of Arthrobacter sp JH1-1.</title>
        <authorList>
            <person name="Trinh H.N."/>
        </authorList>
    </citation>
    <scope>NUCLEOTIDE SEQUENCE [LARGE SCALE GENOMIC DNA]</scope>
    <source>
        <strain evidence="2 3">JH1-1</strain>
    </source>
</reference>
<organism evidence="2 3">
    <name type="scientific">Arthrobacter terricola</name>
    <dbReference type="NCBI Taxonomy" id="2547396"/>
    <lineage>
        <taxon>Bacteria</taxon>
        <taxon>Bacillati</taxon>
        <taxon>Actinomycetota</taxon>
        <taxon>Actinomycetes</taxon>
        <taxon>Micrococcales</taxon>
        <taxon>Micrococcaceae</taxon>
        <taxon>Arthrobacter</taxon>
    </lineage>
</organism>
<keyword evidence="3" id="KW-1185">Reference proteome</keyword>
<dbReference type="OrthoDB" id="4945037at2"/>
<dbReference type="Pfam" id="PF05899">
    <property type="entry name" value="Cupin_3"/>
    <property type="match status" value="1"/>
</dbReference>
<evidence type="ECO:0000313" key="2">
    <source>
        <dbReference type="EMBL" id="TDF94216.1"/>
    </source>
</evidence>
<gene>
    <name evidence="2" type="ORF">E1809_14060</name>
</gene>
<dbReference type="SUPFAM" id="SSF51182">
    <property type="entry name" value="RmlC-like cupins"/>
    <property type="match status" value="1"/>
</dbReference>
<feature type="domain" description="(S)-ureidoglycine aminohydrolase cupin" evidence="1">
    <location>
        <begin position="53"/>
        <end position="109"/>
    </location>
</feature>
<accession>A0A4R5KG05</accession>
<dbReference type="Proteomes" id="UP000295511">
    <property type="component" value="Unassembled WGS sequence"/>
</dbReference>
<dbReference type="RefSeq" id="WP_133204868.1">
    <property type="nucleotide sequence ID" value="NZ_SMRU01000016.1"/>
</dbReference>